<dbReference type="InterPro" id="IPR051910">
    <property type="entry name" value="ComF/GntX_DNA_util-trans"/>
</dbReference>
<keyword evidence="4" id="KW-1185">Reference proteome</keyword>
<dbReference type="SUPFAM" id="SSF53271">
    <property type="entry name" value="PRTase-like"/>
    <property type="match status" value="1"/>
</dbReference>
<evidence type="ECO:0000313" key="3">
    <source>
        <dbReference type="EMBL" id="TQM94543.1"/>
    </source>
</evidence>
<accession>A0A543KHI8</accession>
<evidence type="ECO:0000313" key="4">
    <source>
        <dbReference type="Proteomes" id="UP000320582"/>
    </source>
</evidence>
<protein>
    <submittedName>
        <fullName evidence="3">Putative amidophosphoribosyltransferase</fullName>
    </submittedName>
</protein>
<feature type="domain" description="Double zinc ribbon" evidence="2">
    <location>
        <begin position="19"/>
        <end position="79"/>
    </location>
</feature>
<dbReference type="AlphaFoldDB" id="A0A543KHI8"/>
<dbReference type="PANTHER" id="PTHR47505">
    <property type="entry name" value="DNA UTILIZATION PROTEIN YHGH"/>
    <property type="match status" value="1"/>
</dbReference>
<dbReference type="RefSeq" id="WP_142083320.1">
    <property type="nucleotide sequence ID" value="NZ_VFPT01000001.1"/>
</dbReference>
<keyword evidence="3" id="KW-0808">Transferase</keyword>
<dbReference type="InterPro" id="IPR029057">
    <property type="entry name" value="PRTase-like"/>
</dbReference>
<dbReference type="InterPro" id="IPR000836">
    <property type="entry name" value="PRTase_dom"/>
</dbReference>
<dbReference type="PANTHER" id="PTHR47505:SF1">
    <property type="entry name" value="DNA UTILIZATION PROTEIN YHGH"/>
    <property type="match status" value="1"/>
</dbReference>
<dbReference type="Proteomes" id="UP000320582">
    <property type="component" value="Unassembled WGS sequence"/>
</dbReference>
<gene>
    <name evidence="3" type="ORF">BD293_3223</name>
</gene>
<dbReference type="Pfam" id="PF18912">
    <property type="entry name" value="DZR_2"/>
    <property type="match status" value="1"/>
</dbReference>
<organism evidence="3 4">
    <name type="scientific">Roseinatronobacter monicus</name>
    <dbReference type="NCBI Taxonomy" id="393481"/>
    <lineage>
        <taxon>Bacteria</taxon>
        <taxon>Pseudomonadati</taxon>
        <taxon>Pseudomonadota</taxon>
        <taxon>Alphaproteobacteria</taxon>
        <taxon>Rhodobacterales</taxon>
        <taxon>Paracoccaceae</taxon>
        <taxon>Roseinatronobacter</taxon>
    </lineage>
</organism>
<dbReference type="CDD" id="cd06223">
    <property type="entry name" value="PRTases_typeI"/>
    <property type="match status" value="1"/>
</dbReference>
<keyword evidence="3" id="KW-0328">Glycosyltransferase</keyword>
<name>A0A543KHI8_9RHOB</name>
<dbReference type="InterPro" id="IPR044005">
    <property type="entry name" value="DZR_2"/>
</dbReference>
<proteinExistence type="inferred from homology"/>
<reference evidence="3 4" key="1">
    <citation type="submission" date="2019-06" db="EMBL/GenBank/DDBJ databases">
        <title>Genomic Encyclopedia of Archaeal and Bacterial Type Strains, Phase II (KMG-II): from individual species to whole genera.</title>
        <authorList>
            <person name="Goeker M."/>
        </authorList>
    </citation>
    <scope>NUCLEOTIDE SEQUENCE [LARGE SCALE GENOMIC DNA]</scope>
    <source>
        <strain evidence="3 4">DSM 18423</strain>
    </source>
</reference>
<sequence>MQNLTQHVKAQATGLAHSLLRAVYPPQCLTCDTLIEEEGTLCGTCWPQTPFIFGLCCDSCGAPLPGTQTATPVHCDDCLTLARSWDQGRAVMMYGDKARQILLGLKYYDRLDYARPTGRWMARAAAPILAPHTLVAPIPQHWLRLLKRRYNQAAILSKAIAQELGLEHCPDLLTRTRYTGTQDGRGRAGRYGNVEGAFAPHPRQGHRLSGRHILLVDDVMTVGATFSAATETCRAYGAASVRVIALARVARSEC</sequence>
<dbReference type="GO" id="GO:0016757">
    <property type="term" value="F:glycosyltransferase activity"/>
    <property type="evidence" value="ECO:0007669"/>
    <property type="project" value="UniProtKB-KW"/>
</dbReference>
<dbReference type="Gene3D" id="3.40.50.2020">
    <property type="match status" value="1"/>
</dbReference>
<dbReference type="OrthoDB" id="9779910at2"/>
<evidence type="ECO:0000259" key="2">
    <source>
        <dbReference type="Pfam" id="PF18912"/>
    </source>
</evidence>
<comment type="similarity">
    <text evidence="1">Belongs to the ComF/GntX family.</text>
</comment>
<dbReference type="EMBL" id="VFPT01000001">
    <property type="protein sequence ID" value="TQM94543.1"/>
    <property type="molecule type" value="Genomic_DNA"/>
</dbReference>
<comment type="caution">
    <text evidence="3">The sequence shown here is derived from an EMBL/GenBank/DDBJ whole genome shotgun (WGS) entry which is preliminary data.</text>
</comment>
<evidence type="ECO:0000256" key="1">
    <source>
        <dbReference type="ARBA" id="ARBA00008007"/>
    </source>
</evidence>